<name>A0A6G1C9A3_9ORYZ</name>
<sequence length="61" mass="6734">MVRPKVIRGQTWRYRRLHGREFTKEGGSVCDGGLVAQRRSGPRRSGVHGGSRGEMPGRGIS</sequence>
<comment type="caution">
    <text evidence="2">The sequence shown here is derived from an EMBL/GenBank/DDBJ whole genome shotgun (WGS) entry which is preliminary data.</text>
</comment>
<proteinExistence type="predicted"/>
<protein>
    <submittedName>
        <fullName evidence="2">Uncharacterized protein</fullName>
    </submittedName>
</protein>
<dbReference type="EMBL" id="SPHZ02000010">
    <property type="protein sequence ID" value="KAF0896759.1"/>
    <property type="molecule type" value="Genomic_DNA"/>
</dbReference>
<gene>
    <name evidence="2" type="ORF">E2562_027284</name>
</gene>
<evidence type="ECO:0000313" key="2">
    <source>
        <dbReference type="EMBL" id="KAF0896759.1"/>
    </source>
</evidence>
<evidence type="ECO:0000313" key="3">
    <source>
        <dbReference type="Proteomes" id="UP000479710"/>
    </source>
</evidence>
<organism evidence="2 3">
    <name type="scientific">Oryza meyeriana var. granulata</name>
    <dbReference type="NCBI Taxonomy" id="110450"/>
    <lineage>
        <taxon>Eukaryota</taxon>
        <taxon>Viridiplantae</taxon>
        <taxon>Streptophyta</taxon>
        <taxon>Embryophyta</taxon>
        <taxon>Tracheophyta</taxon>
        <taxon>Spermatophyta</taxon>
        <taxon>Magnoliopsida</taxon>
        <taxon>Liliopsida</taxon>
        <taxon>Poales</taxon>
        <taxon>Poaceae</taxon>
        <taxon>BOP clade</taxon>
        <taxon>Oryzoideae</taxon>
        <taxon>Oryzeae</taxon>
        <taxon>Oryzinae</taxon>
        <taxon>Oryza</taxon>
        <taxon>Oryza meyeriana</taxon>
    </lineage>
</organism>
<accession>A0A6G1C9A3</accession>
<feature type="region of interest" description="Disordered" evidence="1">
    <location>
        <begin position="25"/>
        <end position="61"/>
    </location>
</feature>
<evidence type="ECO:0000256" key="1">
    <source>
        <dbReference type="SAM" id="MobiDB-lite"/>
    </source>
</evidence>
<dbReference type="Proteomes" id="UP000479710">
    <property type="component" value="Unassembled WGS sequence"/>
</dbReference>
<reference evidence="2 3" key="1">
    <citation type="submission" date="2019-11" db="EMBL/GenBank/DDBJ databases">
        <title>Whole genome sequence of Oryza granulata.</title>
        <authorList>
            <person name="Li W."/>
        </authorList>
    </citation>
    <scope>NUCLEOTIDE SEQUENCE [LARGE SCALE GENOMIC DNA]</scope>
    <source>
        <strain evidence="3">cv. Menghai</strain>
        <tissue evidence="2">Leaf</tissue>
    </source>
</reference>
<dbReference type="AlphaFoldDB" id="A0A6G1C9A3"/>
<keyword evidence="3" id="KW-1185">Reference proteome</keyword>